<dbReference type="InterPro" id="IPR051558">
    <property type="entry name" value="Metallophosphoesterase_PAP"/>
</dbReference>
<accession>A0ABT4UGW6</accession>
<feature type="domain" description="Bacterial surface antigen (D15)" evidence="6">
    <location>
        <begin position="1013"/>
        <end position="1178"/>
    </location>
</feature>
<sequence>MNQFLRILFLVIFILPEIVVSGQKQVSQRIILIGDAGEINNIQETLIPDAVKQHITGKTTVLFLGDNVYPRGLNPADSLEYKRGVNILKSQYKDFRTMGIPVYFLPGNHDWDKSGKNGYRNIVAMSDYFKAENDSGLKLVPQNGCPDPIDIPLGDDAVIIAYDSEWWLFPSKNSQDFSDCNCNEESEILEKLSDLLWKYRDRNIILASHHPFRTYGVHGGKYTWKDHLFPLTAANKKLMIPMPVIGSLYPLLRQTAFVNPEDIGHPAYKHLINSIENVVNDLPNIVFAAGHEHGMQLIKDKNLHIVSGAGAKSTPIKKGRYSLYANNHQGYAVLDILADKSLEVRYYVLNKNGVFEEAYQYAQPFKPYSSELGKQYEQLKNMDSIEVVANERYNETSRLYRTWFGENYRKEWSTPVKLPVLKLGSLNGGMVPLQRGGGMQTISLRLADSSGKEWVLRKVRKNPKGVLPEGLTNSFAEDLVDDYMSSQHPYSALVMPVLANAADVPHSNPRIGVVAPDTNLNVYTPLMVGSMALLEEREPLGNSDNSIKFKKQLSKDNENTFKAKSFLRAMMLDLLVSDWDRHEDQWRWKNVSKNEDKDYLGVPRDRDQALKVNNGIIPWLVSRSWLMPTFQGFQGNIPSVKYSLYKHRFVYPTPEFQFSRKEWDKVVAQFVAAITDSVIMESLNRLPYNIHAIRNEQLLLTMKQRRDQIPAAMTAFYQFINEIVDIQLSEKNEFVTISDAANGNLNITVNRVNKSGEIKKVLMDKTYDASITKEIRLYLDKGNDSLVYNVQKSKIRIRVITAGKQQKHIYSAEQANSFKLYGNGDYIQFSGNSSNIRKHLSADSANKAFVQTNLYNVTMPILNIGFNKDDGLIIGGGFRKTIQKGFRKLPYTSQHQLIIQGSFATGAYWTSFKNDWIDVFGKADLEFNAHAWTPKNNQNFFGVGNETEYDKSQGIIYYRSRYNLVESELLLRFNKPQQKIKIGPVFQYFNMTTDRNEHRFILLEKDQLNSYDSTSILKDKAFAGIKFSFERDSRNNKMFTSSGGKLHLDIEYLNGVNRYSKTLLQARPSLAMYFPLDKAGNITLANRLGGGVTFGHAAFYQSMFLGGQSNLRGYRQFRFAGDHMIYNNMELRMKLLQTGSYILPGQLGTTAFFDAGKVWAKSLNSPKVHMSVGGGLYFAPAKLVVFQFLMGYSTEGWYPHFTTGFRF</sequence>
<dbReference type="RefSeq" id="WP_407030370.1">
    <property type="nucleotide sequence ID" value="NZ_JAQGEF010000004.1"/>
</dbReference>
<evidence type="ECO:0000256" key="3">
    <source>
        <dbReference type="ARBA" id="ARBA00022801"/>
    </source>
</evidence>
<dbReference type="Pfam" id="PF00149">
    <property type="entry name" value="Metallophos"/>
    <property type="match status" value="1"/>
</dbReference>
<dbReference type="Proteomes" id="UP001210231">
    <property type="component" value="Unassembled WGS sequence"/>
</dbReference>
<evidence type="ECO:0000313" key="7">
    <source>
        <dbReference type="EMBL" id="MDA3614041.1"/>
    </source>
</evidence>
<comment type="caution">
    <text evidence="7">The sequence shown here is derived from an EMBL/GenBank/DDBJ whole genome shotgun (WGS) entry which is preliminary data.</text>
</comment>
<dbReference type="Gene3D" id="3.60.21.10">
    <property type="match status" value="1"/>
</dbReference>
<dbReference type="PANTHER" id="PTHR10161:SF14">
    <property type="entry name" value="TARTRATE-RESISTANT ACID PHOSPHATASE TYPE 5"/>
    <property type="match status" value="1"/>
</dbReference>
<keyword evidence="8" id="KW-1185">Reference proteome</keyword>
<dbReference type="SUPFAM" id="SSF56300">
    <property type="entry name" value="Metallo-dependent phosphatases"/>
    <property type="match status" value="1"/>
</dbReference>
<evidence type="ECO:0000256" key="1">
    <source>
        <dbReference type="ARBA" id="ARBA00004370"/>
    </source>
</evidence>
<dbReference type="PANTHER" id="PTHR10161">
    <property type="entry name" value="TARTRATE-RESISTANT ACID PHOSPHATASE TYPE 5"/>
    <property type="match status" value="1"/>
</dbReference>
<proteinExistence type="predicted"/>
<keyword evidence="2" id="KW-0732">Signal</keyword>
<organism evidence="7 8">
    <name type="scientific">Polluticaenibacter yanchengensis</name>
    <dbReference type="NCBI Taxonomy" id="3014562"/>
    <lineage>
        <taxon>Bacteria</taxon>
        <taxon>Pseudomonadati</taxon>
        <taxon>Bacteroidota</taxon>
        <taxon>Chitinophagia</taxon>
        <taxon>Chitinophagales</taxon>
        <taxon>Chitinophagaceae</taxon>
        <taxon>Polluticaenibacter</taxon>
    </lineage>
</organism>
<dbReference type="InterPro" id="IPR000184">
    <property type="entry name" value="Bac_surfAg_D15"/>
</dbReference>
<reference evidence="7 8" key="1">
    <citation type="submission" date="2022-12" db="EMBL/GenBank/DDBJ databases">
        <title>Chitinophagaceae gen. sp. nov., a new member of the family Chitinophagaceae, isolated from soil in a chemical factory.</title>
        <authorList>
            <person name="Ke Z."/>
        </authorList>
    </citation>
    <scope>NUCLEOTIDE SEQUENCE [LARGE SCALE GENOMIC DNA]</scope>
    <source>
        <strain evidence="7 8">LY-5</strain>
    </source>
</reference>
<gene>
    <name evidence="7" type="ORF">O3P16_04435</name>
</gene>
<dbReference type="Gene3D" id="2.40.160.50">
    <property type="entry name" value="membrane protein fhac: a member of the omp85/tpsb transporter family"/>
    <property type="match status" value="1"/>
</dbReference>
<keyword evidence="4" id="KW-0472">Membrane</keyword>
<name>A0ABT4UGW6_9BACT</name>
<evidence type="ECO:0000256" key="2">
    <source>
        <dbReference type="ARBA" id="ARBA00022729"/>
    </source>
</evidence>
<protein>
    <submittedName>
        <fullName evidence="7">BamA/TamA family outer membrane protein</fullName>
    </submittedName>
</protein>
<comment type="subcellular location">
    <subcellularLocation>
        <location evidence="1">Membrane</location>
    </subcellularLocation>
</comment>
<evidence type="ECO:0000313" key="8">
    <source>
        <dbReference type="Proteomes" id="UP001210231"/>
    </source>
</evidence>
<evidence type="ECO:0000259" key="5">
    <source>
        <dbReference type="Pfam" id="PF00149"/>
    </source>
</evidence>
<dbReference type="InterPro" id="IPR029052">
    <property type="entry name" value="Metallo-depent_PP-like"/>
</dbReference>
<dbReference type="EMBL" id="JAQGEF010000004">
    <property type="protein sequence ID" value="MDA3614041.1"/>
    <property type="molecule type" value="Genomic_DNA"/>
</dbReference>
<dbReference type="Pfam" id="PF01103">
    <property type="entry name" value="Omp85"/>
    <property type="match status" value="1"/>
</dbReference>
<keyword evidence="3" id="KW-0378">Hydrolase</keyword>
<dbReference type="InterPro" id="IPR004843">
    <property type="entry name" value="Calcineurin-like_PHP"/>
</dbReference>
<feature type="domain" description="Calcineurin-like phosphoesterase" evidence="5">
    <location>
        <begin position="29"/>
        <end position="225"/>
    </location>
</feature>
<evidence type="ECO:0000256" key="4">
    <source>
        <dbReference type="ARBA" id="ARBA00023136"/>
    </source>
</evidence>
<evidence type="ECO:0000259" key="6">
    <source>
        <dbReference type="Pfam" id="PF01103"/>
    </source>
</evidence>